<evidence type="ECO:0000313" key="3">
    <source>
        <dbReference type="EMBL" id="MBE0369973.1"/>
    </source>
</evidence>
<keyword evidence="4" id="KW-1185">Reference proteome</keyword>
<reference evidence="3 4" key="1">
    <citation type="submission" date="2015-03" db="EMBL/GenBank/DDBJ databases">
        <title>Genome sequence of Pseudoalteromonas aurantia.</title>
        <authorList>
            <person name="Xie B.-B."/>
            <person name="Rong J.-C."/>
            <person name="Qin Q.-L."/>
            <person name="Zhang Y.-Z."/>
        </authorList>
    </citation>
    <scope>NUCLEOTIDE SEQUENCE [LARGE SCALE GENOMIC DNA]</scope>
    <source>
        <strain evidence="3 4">208</strain>
    </source>
</reference>
<gene>
    <name evidence="3" type="ORF">PAUR_a4585</name>
</gene>
<evidence type="ECO:0000313" key="4">
    <source>
        <dbReference type="Proteomes" id="UP000615755"/>
    </source>
</evidence>
<accession>A0ABR9EG38</accession>
<name>A0ABR9EG38_9GAMM</name>
<dbReference type="InterPro" id="IPR012223">
    <property type="entry name" value="TEII"/>
</dbReference>
<organism evidence="3 4">
    <name type="scientific">Pseudoalteromonas aurantia 208</name>
    <dbReference type="NCBI Taxonomy" id="1314867"/>
    <lineage>
        <taxon>Bacteria</taxon>
        <taxon>Pseudomonadati</taxon>
        <taxon>Pseudomonadota</taxon>
        <taxon>Gammaproteobacteria</taxon>
        <taxon>Alteromonadales</taxon>
        <taxon>Pseudoalteromonadaceae</taxon>
        <taxon>Pseudoalteromonas</taxon>
    </lineage>
</organism>
<comment type="similarity">
    <text evidence="1">Belongs to the thioesterase family.</text>
</comment>
<dbReference type="PANTHER" id="PTHR11487">
    <property type="entry name" value="THIOESTERASE"/>
    <property type="match status" value="1"/>
</dbReference>
<protein>
    <recommendedName>
        <fullName evidence="2">Thioesterase domain-containing protein</fullName>
    </recommendedName>
</protein>
<dbReference type="Pfam" id="PF00975">
    <property type="entry name" value="Thioesterase"/>
    <property type="match status" value="1"/>
</dbReference>
<evidence type="ECO:0000259" key="2">
    <source>
        <dbReference type="Pfam" id="PF00975"/>
    </source>
</evidence>
<dbReference type="Proteomes" id="UP000615755">
    <property type="component" value="Unassembled WGS sequence"/>
</dbReference>
<dbReference type="InterPro" id="IPR001031">
    <property type="entry name" value="Thioesterase"/>
</dbReference>
<dbReference type="InterPro" id="IPR029058">
    <property type="entry name" value="AB_hydrolase_fold"/>
</dbReference>
<dbReference type="SUPFAM" id="SSF53474">
    <property type="entry name" value="alpha/beta-Hydrolases"/>
    <property type="match status" value="1"/>
</dbReference>
<feature type="domain" description="Thioesterase" evidence="2">
    <location>
        <begin position="27"/>
        <end position="245"/>
    </location>
</feature>
<proteinExistence type="inferred from homology"/>
<comment type="caution">
    <text evidence="3">The sequence shown here is derived from an EMBL/GenBank/DDBJ whole genome shotgun (WGS) entry which is preliminary data.</text>
</comment>
<dbReference type="Gene3D" id="3.40.50.1820">
    <property type="entry name" value="alpha/beta hydrolase"/>
    <property type="match status" value="1"/>
</dbReference>
<evidence type="ECO:0000256" key="1">
    <source>
        <dbReference type="ARBA" id="ARBA00007169"/>
    </source>
</evidence>
<dbReference type="EMBL" id="AQGV01000014">
    <property type="protein sequence ID" value="MBE0369973.1"/>
    <property type="molecule type" value="Genomic_DNA"/>
</dbReference>
<dbReference type="PANTHER" id="PTHR11487:SF0">
    <property type="entry name" value="S-ACYL FATTY ACID SYNTHASE THIOESTERASE, MEDIUM CHAIN"/>
    <property type="match status" value="1"/>
</dbReference>
<sequence>MYTLNKKQSTMSKWCVTPKPRPNADVKLICFPYAGGGVSVFYPWVDLLPDNVELNIIQLPGRGSHFSAEPIADMTSLVESLFSELAPILHSDYIIFGHSLGSRIGFELIIRAIRVGLKPPLHFFASGSAGPQRKCFDRKVYELPDVDFIQELKDMKGTPAEILENKELIELHLPMLRSDFKVAGEYSYKGNVNIPSPVTVLFGKDDAISDEEIHMWGMYFSDFSKVECSGGHFFIDTHPHQVIAQLNLYFETQFAINAA</sequence>